<dbReference type="eggNOG" id="COG1309">
    <property type="taxonomic scope" value="Bacteria"/>
</dbReference>
<dbReference type="STRING" id="446469.Sked_37010"/>
<organism evidence="6 7">
    <name type="scientific">Sanguibacter keddieii (strain ATCC 51767 / DSM 10542 / NCFB 3025 / ST-74)</name>
    <dbReference type="NCBI Taxonomy" id="446469"/>
    <lineage>
        <taxon>Bacteria</taxon>
        <taxon>Bacillati</taxon>
        <taxon>Actinomycetota</taxon>
        <taxon>Actinomycetes</taxon>
        <taxon>Micrococcales</taxon>
        <taxon>Sanguibacteraceae</taxon>
        <taxon>Sanguibacter</taxon>
    </lineage>
</organism>
<dbReference type="SUPFAM" id="SSF48498">
    <property type="entry name" value="Tetracyclin repressor-like, C-terminal domain"/>
    <property type="match status" value="1"/>
</dbReference>
<dbReference type="InterPro" id="IPR009057">
    <property type="entry name" value="Homeodomain-like_sf"/>
</dbReference>
<dbReference type="Pfam" id="PF00440">
    <property type="entry name" value="TetR_N"/>
    <property type="match status" value="1"/>
</dbReference>
<feature type="DNA-binding region" description="H-T-H motif" evidence="4">
    <location>
        <begin position="36"/>
        <end position="55"/>
    </location>
</feature>
<dbReference type="GO" id="GO:0003700">
    <property type="term" value="F:DNA-binding transcription factor activity"/>
    <property type="evidence" value="ECO:0007669"/>
    <property type="project" value="TreeGrafter"/>
</dbReference>
<sequence>MIVTMVSRQESAAATRRALLDATRELLAEGGQQAVTLREVGARAHVSRGAAYRHFADKESLLAAVGAESWDRIAEELAGLGEPEAGGAAAGLRAALGALLTVSREEPEVYRMMFTMPAQDPELAIRAAGRAQDEFLRIVGTVVGDERAHLYGAMLLTSVHGIASMHASGHLDPQMWQTTPDDLVEALVALVTREG</sequence>
<dbReference type="HOGENOM" id="CLU_069356_40_0_11"/>
<dbReference type="InterPro" id="IPR025996">
    <property type="entry name" value="MT1864/Rv1816-like_C"/>
</dbReference>
<dbReference type="InterPro" id="IPR036271">
    <property type="entry name" value="Tet_transcr_reg_TetR-rel_C_sf"/>
</dbReference>
<dbReference type="PRINTS" id="PR00455">
    <property type="entry name" value="HTHTETR"/>
</dbReference>
<keyword evidence="7" id="KW-1185">Reference proteome</keyword>
<accession>D1BG70</accession>
<evidence type="ECO:0000313" key="7">
    <source>
        <dbReference type="Proteomes" id="UP000000322"/>
    </source>
</evidence>
<proteinExistence type="predicted"/>
<evidence type="ECO:0000256" key="3">
    <source>
        <dbReference type="ARBA" id="ARBA00023163"/>
    </source>
</evidence>
<dbReference type="EMBL" id="CP001819">
    <property type="protein sequence ID" value="ACZ23587.1"/>
    <property type="molecule type" value="Genomic_DNA"/>
</dbReference>
<evidence type="ECO:0000256" key="4">
    <source>
        <dbReference type="PROSITE-ProRule" id="PRU00335"/>
    </source>
</evidence>
<dbReference type="AlphaFoldDB" id="D1BG70"/>
<dbReference type="SUPFAM" id="SSF46689">
    <property type="entry name" value="Homeodomain-like"/>
    <property type="match status" value="1"/>
</dbReference>
<dbReference type="PROSITE" id="PS50977">
    <property type="entry name" value="HTH_TETR_2"/>
    <property type="match status" value="1"/>
</dbReference>
<dbReference type="KEGG" id="ske:Sked_37010"/>
<protein>
    <submittedName>
        <fullName evidence="6">Transcriptional regulator</fullName>
    </submittedName>
</protein>
<dbReference type="InterPro" id="IPR050109">
    <property type="entry name" value="HTH-type_TetR-like_transc_reg"/>
</dbReference>
<keyword evidence="2 4" id="KW-0238">DNA-binding</keyword>
<dbReference type="Pfam" id="PF13305">
    <property type="entry name" value="TetR_C_33"/>
    <property type="match status" value="1"/>
</dbReference>
<reference evidence="6 7" key="1">
    <citation type="journal article" date="2009" name="Stand. Genomic Sci.">
        <title>Complete genome sequence of Sanguibacter keddieii type strain (ST-74).</title>
        <authorList>
            <person name="Ivanova N."/>
            <person name="Sikorski J."/>
            <person name="Sims D."/>
            <person name="Brettin T."/>
            <person name="Detter J.C."/>
            <person name="Han C."/>
            <person name="Lapidus A."/>
            <person name="Copeland A."/>
            <person name="Glavina Del Rio T."/>
            <person name="Nolan M."/>
            <person name="Chen F."/>
            <person name="Lucas S."/>
            <person name="Tice H."/>
            <person name="Cheng J.F."/>
            <person name="Bruce D."/>
            <person name="Goodwin L."/>
            <person name="Pitluck S."/>
            <person name="Pati A."/>
            <person name="Mavromatis K."/>
            <person name="Chen A."/>
            <person name="Palaniappan K."/>
            <person name="D'haeseleer P."/>
            <person name="Chain P."/>
            <person name="Bristow J."/>
            <person name="Eisen J.A."/>
            <person name="Markowitz V."/>
            <person name="Hugenholtz P."/>
            <person name="Goker M."/>
            <person name="Pukall R."/>
            <person name="Klenk H.P."/>
            <person name="Kyrpides N.C."/>
        </authorList>
    </citation>
    <scope>NUCLEOTIDE SEQUENCE [LARGE SCALE GENOMIC DNA]</scope>
    <source>
        <strain evidence="7">ATCC 51767 / DSM 10542 / NCFB 3025 / ST-74</strain>
    </source>
</reference>
<gene>
    <name evidence="6" type="ordered locus">Sked_37010</name>
</gene>
<evidence type="ECO:0000256" key="2">
    <source>
        <dbReference type="ARBA" id="ARBA00023125"/>
    </source>
</evidence>
<dbReference type="Gene3D" id="1.10.357.10">
    <property type="entry name" value="Tetracycline Repressor, domain 2"/>
    <property type="match status" value="1"/>
</dbReference>
<evidence type="ECO:0000259" key="5">
    <source>
        <dbReference type="PROSITE" id="PS50977"/>
    </source>
</evidence>
<keyword evidence="1" id="KW-0805">Transcription regulation</keyword>
<keyword evidence="3" id="KW-0804">Transcription</keyword>
<dbReference type="InterPro" id="IPR001647">
    <property type="entry name" value="HTH_TetR"/>
</dbReference>
<dbReference type="Proteomes" id="UP000000322">
    <property type="component" value="Chromosome"/>
</dbReference>
<dbReference type="PANTHER" id="PTHR30055:SF234">
    <property type="entry name" value="HTH-TYPE TRANSCRIPTIONAL REGULATOR BETI"/>
    <property type="match status" value="1"/>
</dbReference>
<evidence type="ECO:0000256" key="1">
    <source>
        <dbReference type="ARBA" id="ARBA00023015"/>
    </source>
</evidence>
<dbReference type="PANTHER" id="PTHR30055">
    <property type="entry name" value="HTH-TYPE TRANSCRIPTIONAL REGULATOR RUTR"/>
    <property type="match status" value="1"/>
</dbReference>
<name>D1BG70_SANKS</name>
<evidence type="ECO:0000313" key="6">
    <source>
        <dbReference type="EMBL" id="ACZ23587.1"/>
    </source>
</evidence>
<dbReference type="GO" id="GO:0000976">
    <property type="term" value="F:transcription cis-regulatory region binding"/>
    <property type="evidence" value="ECO:0007669"/>
    <property type="project" value="TreeGrafter"/>
</dbReference>
<feature type="domain" description="HTH tetR-type" evidence="5">
    <location>
        <begin position="13"/>
        <end position="73"/>
    </location>
</feature>